<comment type="caution">
    <text evidence="3">The sequence shown here is derived from an EMBL/GenBank/DDBJ whole genome shotgun (WGS) entry which is preliminary data.</text>
</comment>
<protein>
    <recommendedName>
        <fullName evidence="5">Cytochrome P450</fullName>
    </recommendedName>
</protein>
<sequence>METTYDTIVALLRPSGDGIEGLFRSSSFLTYGVGLFILALIFRRNGNKAKCLDMDGVPMKELSVSPKAAVLFKPQISKQGERLAHDEPYIIRDGNYREVVLHTPEHVREFLRNDSKGMANFLNIPYGEQWRVIRSYFDPAYTHNTGLAMLPAFQNEVAGWLNTLKNDSLRAGYLQTIDEMLFTNIEVTGSILTFMLTQLAKHQDFQQRLYEEIMAQKTEEGFEVRNYVTRQTTLLHYLTLESVRLRPATWFSAPECITIDKVIGRYKLPAKTPVVIDVRRLNTNALTWGPDGTEFRPERFASLSPNEYRYGYMRFGVVSGKCLGKHMADLLMKVAMITILEQYRIEEVEMNIGVKDGDLAFIKRK</sequence>
<dbReference type="Proteomes" id="UP000294003">
    <property type="component" value="Unassembled WGS sequence"/>
</dbReference>
<dbReference type="InterPro" id="IPR050196">
    <property type="entry name" value="Cytochrome_P450_Monoox"/>
</dbReference>
<evidence type="ECO:0000256" key="2">
    <source>
        <dbReference type="SAM" id="Phobius"/>
    </source>
</evidence>
<dbReference type="InterPro" id="IPR001128">
    <property type="entry name" value="Cyt_P450"/>
</dbReference>
<organism evidence="3 4">
    <name type="scientific">Monosporascus cannonballus</name>
    <dbReference type="NCBI Taxonomy" id="155416"/>
    <lineage>
        <taxon>Eukaryota</taxon>
        <taxon>Fungi</taxon>
        <taxon>Dikarya</taxon>
        <taxon>Ascomycota</taxon>
        <taxon>Pezizomycotina</taxon>
        <taxon>Sordariomycetes</taxon>
        <taxon>Xylariomycetidae</taxon>
        <taxon>Xylariales</taxon>
        <taxon>Xylariales incertae sedis</taxon>
        <taxon>Monosporascus</taxon>
    </lineage>
</organism>
<dbReference type="SUPFAM" id="SSF48264">
    <property type="entry name" value="Cytochrome P450"/>
    <property type="match status" value="1"/>
</dbReference>
<dbReference type="InterPro" id="IPR036396">
    <property type="entry name" value="Cyt_P450_sf"/>
</dbReference>
<evidence type="ECO:0000313" key="4">
    <source>
        <dbReference type="Proteomes" id="UP000294003"/>
    </source>
</evidence>
<reference evidence="3 4" key="1">
    <citation type="submission" date="2018-06" db="EMBL/GenBank/DDBJ databases">
        <title>Complete Genomes of Monosporascus.</title>
        <authorList>
            <person name="Robinson A.J."/>
            <person name="Natvig D.O."/>
        </authorList>
    </citation>
    <scope>NUCLEOTIDE SEQUENCE [LARGE SCALE GENOMIC DNA]</scope>
    <source>
        <strain evidence="3 4">CBS 609.92</strain>
    </source>
</reference>
<keyword evidence="4" id="KW-1185">Reference proteome</keyword>
<dbReference type="Pfam" id="PF00067">
    <property type="entry name" value="p450"/>
    <property type="match status" value="1"/>
</dbReference>
<dbReference type="PANTHER" id="PTHR24291:SF167">
    <property type="entry name" value="CYTOCHROME P450 MONOOXYGENASE GLIC"/>
    <property type="match status" value="1"/>
</dbReference>
<accession>A0ABY0HCX5</accession>
<evidence type="ECO:0000256" key="1">
    <source>
        <dbReference type="ARBA" id="ARBA00010617"/>
    </source>
</evidence>
<name>A0ABY0HCX5_9PEZI</name>
<comment type="similarity">
    <text evidence="1">Belongs to the cytochrome P450 family.</text>
</comment>
<keyword evidence="2" id="KW-0812">Transmembrane</keyword>
<keyword evidence="2" id="KW-1133">Transmembrane helix</keyword>
<evidence type="ECO:0008006" key="5">
    <source>
        <dbReference type="Google" id="ProtNLM"/>
    </source>
</evidence>
<feature type="transmembrane region" description="Helical" evidence="2">
    <location>
        <begin position="22"/>
        <end position="42"/>
    </location>
</feature>
<dbReference type="Gene3D" id="1.10.630.10">
    <property type="entry name" value="Cytochrome P450"/>
    <property type="match status" value="2"/>
</dbReference>
<gene>
    <name evidence="3" type="ORF">DL762_003609</name>
</gene>
<dbReference type="EMBL" id="QJNS01000083">
    <property type="protein sequence ID" value="RYO88683.1"/>
    <property type="molecule type" value="Genomic_DNA"/>
</dbReference>
<evidence type="ECO:0000313" key="3">
    <source>
        <dbReference type="EMBL" id="RYO88683.1"/>
    </source>
</evidence>
<proteinExistence type="inferred from homology"/>
<dbReference type="PANTHER" id="PTHR24291">
    <property type="entry name" value="CYTOCHROME P450 FAMILY 4"/>
    <property type="match status" value="1"/>
</dbReference>
<keyword evidence="2" id="KW-0472">Membrane</keyword>